<evidence type="ECO:0000259" key="1">
    <source>
        <dbReference type="Pfam" id="PF16242"/>
    </source>
</evidence>
<dbReference type="AlphaFoldDB" id="A0A285U4X7"/>
<feature type="domain" description="General stress protein FMN-binding split barrel" evidence="1">
    <location>
        <begin position="12"/>
        <end position="150"/>
    </location>
</feature>
<dbReference type="PANTHER" id="PTHR34818">
    <property type="entry name" value="PROTEIN BLI-3"/>
    <property type="match status" value="1"/>
</dbReference>
<dbReference type="PANTHER" id="PTHR34818:SF1">
    <property type="entry name" value="PROTEIN BLI-3"/>
    <property type="match status" value="1"/>
</dbReference>
<dbReference type="InterPro" id="IPR038725">
    <property type="entry name" value="YdaG_split_barrel_FMN-bd"/>
</dbReference>
<protein>
    <submittedName>
        <fullName evidence="2">General stress protein 26</fullName>
    </submittedName>
</protein>
<sequence>MASLAEARDNPKKQLFDEIDRIHAGMLGLENDRMHIQPMAPHLDREAATIWFYTKTDTDLVEAIGVGARAHFCVVGKDHDYHACLVGRVTVEKNPVKIDEYWNSVVEAWFDHGKQDPMLTMLALRLDDAAIWASTGSTLKFGWEIAKANFNPDEEPEVGVRAHVVFGDTPGEIRRQWLS</sequence>
<organism evidence="2 3">
    <name type="scientific">Rhizobium subbaraonis</name>
    <dbReference type="NCBI Taxonomy" id="908946"/>
    <lineage>
        <taxon>Bacteria</taxon>
        <taxon>Pseudomonadati</taxon>
        <taxon>Pseudomonadota</taxon>
        <taxon>Alphaproteobacteria</taxon>
        <taxon>Hyphomicrobiales</taxon>
        <taxon>Rhizobiaceae</taxon>
        <taxon>Rhizobium/Agrobacterium group</taxon>
        <taxon>Rhizobium</taxon>
    </lineage>
</organism>
<proteinExistence type="predicted"/>
<gene>
    <name evidence="2" type="ORF">SAMN05892877_103332</name>
</gene>
<keyword evidence="3" id="KW-1185">Reference proteome</keyword>
<reference evidence="2 3" key="1">
    <citation type="submission" date="2017-08" db="EMBL/GenBank/DDBJ databases">
        <authorList>
            <person name="de Groot N.N."/>
        </authorList>
    </citation>
    <scope>NUCLEOTIDE SEQUENCE [LARGE SCALE GENOMIC DNA]</scope>
    <source>
        <strain evidence="2 3">JC85</strain>
    </source>
</reference>
<name>A0A285U4X7_9HYPH</name>
<dbReference type="Gene3D" id="2.30.110.10">
    <property type="entry name" value="Electron Transport, Fmn-binding Protein, Chain A"/>
    <property type="match status" value="1"/>
</dbReference>
<dbReference type="RefSeq" id="WP_097137323.1">
    <property type="nucleotide sequence ID" value="NZ_OBQD01000003.1"/>
</dbReference>
<dbReference type="InterPro" id="IPR052917">
    <property type="entry name" value="Stress-Dev_Protein"/>
</dbReference>
<dbReference type="Proteomes" id="UP000219167">
    <property type="component" value="Unassembled WGS sequence"/>
</dbReference>
<evidence type="ECO:0000313" key="3">
    <source>
        <dbReference type="Proteomes" id="UP000219167"/>
    </source>
</evidence>
<dbReference type="OrthoDB" id="1432662at2"/>
<dbReference type="InterPro" id="IPR012349">
    <property type="entry name" value="Split_barrel_FMN-bd"/>
</dbReference>
<accession>A0A285U4X7</accession>
<dbReference type="Pfam" id="PF16242">
    <property type="entry name" value="Pyrid_ox_like"/>
    <property type="match status" value="1"/>
</dbReference>
<dbReference type="SUPFAM" id="SSF50475">
    <property type="entry name" value="FMN-binding split barrel"/>
    <property type="match status" value="1"/>
</dbReference>
<dbReference type="EMBL" id="OBQD01000003">
    <property type="protein sequence ID" value="SOC36990.1"/>
    <property type="molecule type" value="Genomic_DNA"/>
</dbReference>
<evidence type="ECO:0000313" key="2">
    <source>
        <dbReference type="EMBL" id="SOC36990.1"/>
    </source>
</evidence>